<dbReference type="OrthoDB" id="524165at2759"/>
<accession>A0A9P0HIU9</accession>
<dbReference type="AlphaFoldDB" id="A0A9P0HIU9"/>
<gene>
    <name evidence="1" type="ORF">NEZAVI_LOCUS11621</name>
</gene>
<protein>
    <submittedName>
        <fullName evidence="1">Uncharacterized protein</fullName>
    </submittedName>
</protein>
<reference evidence="1" key="1">
    <citation type="submission" date="2022-01" db="EMBL/GenBank/DDBJ databases">
        <authorList>
            <person name="King R."/>
        </authorList>
    </citation>
    <scope>NUCLEOTIDE SEQUENCE</scope>
</reference>
<keyword evidence="2" id="KW-1185">Reference proteome</keyword>
<evidence type="ECO:0000313" key="2">
    <source>
        <dbReference type="Proteomes" id="UP001152798"/>
    </source>
</evidence>
<proteinExistence type="predicted"/>
<name>A0A9P0HIU9_NEZVI</name>
<evidence type="ECO:0000313" key="1">
    <source>
        <dbReference type="EMBL" id="CAH1402914.1"/>
    </source>
</evidence>
<sequence length="137" mass="16689">MSYKEMSMTWEVYRRFLEESGIKYELTKILHKIWEEPEKPPFLGHYVRKNFARGKINAPNYYLLKKDIVWKKEQVYHLRKRNEKLRIILSFYEPPITDHLRDKDSDDPLFENYEAEVGNEEGELSLENENVYELENI</sequence>
<organism evidence="1 2">
    <name type="scientific">Nezara viridula</name>
    <name type="common">Southern green stink bug</name>
    <name type="synonym">Cimex viridulus</name>
    <dbReference type="NCBI Taxonomy" id="85310"/>
    <lineage>
        <taxon>Eukaryota</taxon>
        <taxon>Metazoa</taxon>
        <taxon>Ecdysozoa</taxon>
        <taxon>Arthropoda</taxon>
        <taxon>Hexapoda</taxon>
        <taxon>Insecta</taxon>
        <taxon>Pterygota</taxon>
        <taxon>Neoptera</taxon>
        <taxon>Paraneoptera</taxon>
        <taxon>Hemiptera</taxon>
        <taxon>Heteroptera</taxon>
        <taxon>Panheteroptera</taxon>
        <taxon>Pentatomomorpha</taxon>
        <taxon>Pentatomoidea</taxon>
        <taxon>Pentatomidae</taxon>
        <taxon>Pentatominae</taxon>
        <taxon>Nezara</taxon>
    </lineage>
</organism>
<dbReference type="EMBL" id="OV725081">
    <property type="protein sequence ID" value="CAH1402914.1"/>
    <property type="molecule type" value="Genomic_DNA"/>
</dbReference>
<dbReference type="Proteomes" id="UP001152798">
    <property type="component" value="Chromosome 5"/>
</dbReference>